<dbReference type="InterPro" id="IPR011042">
    <property type="entry name" value="6-blade_b-propeller_TolB-like"/>
</dbReference>
<comment type="caution">
    <text evidence="1">The sequence shown here is derived from an EMBL/GenBank/DDBJ whole genome shotgun (WGS) entry which is preliminary data.</text>
</comment>
<keyword evidence="2" id="KW-1185">Reference proteome</keyword>
<dbReference type="RefSeq" id="WP_376864994.1">
    <property type="nucleotide sequence ID" value="NZ_JBHRYB010000003.1"/>
</dbReference>
<organism evidence="1 2">
    <name type="scientific">Bacterioplanoides pacificum</name>
    <dbReference type="NCBI Taxonomy" id="1171596"/>
    <lineage>
        <taxon>Bacteria</taxon>
        <taxon>Pseudomonadati</taxon>
        <taxon>Pseudomonadota</taxon>
        <taxon>Gammaproteobacteria</taxon>
        <taxon>Oceanospirillales</taxon>
        <taxon>Oceanospirillaceae</taxon>
        <taxon>Bacterioplanoides</taxon>
    </lineage>
</organism>
<evidence type="ECO:0000313" key="1">
    <source>
        <dbReference type="EMBL" id="MFC3679338.1"/>
    </source>
</evidence>
<gene>
    <name evidence="1" type="ORF">ACFOMG_04330</name>
</gene>
<protein>
    <submittedName>
        <fullName evidence="1">WD40 repeat domain-containing protein</fullName>
    </submittedName>
</protein>
<sequence length="653" mass="71544">MTTPSVSVYGASGWRLANDRSQIFHSDDDRYLISFEDRWRQRIEVIDLQTGLPLAAQYPGKVRAFAQRDNQLVIINDNQLTLTCLSQLDQGHSVLLDTDTCAVAISPDGSRIAVGLKNKQLLVLDNELNQCHQSELEVPAALLRFSPDGSQLAIYATQDKTQRLWLQDCDTNQLTQLKGSRGAIKALCWAAEADSADTLVAASGKVLYRWPAGVVKAVPLYKSDADMTLLGVHSGRAVIKLANDIVVLDASAGDEVWRWQWDNVVVASMTAGHVAYGENRELCVRDIVTGEQRLSVASPDEWFQFVSLSHDGGSVCCSDWNHALYRWQLADGMASHPLAPFSKAQQLIPLTAAGQWLTLNSNQAFVWQQDQPTALQRYFVPGADVIALDEEAGELWHCGFRLSCVSLASGKRIKKLATGLPGDAACLCVIDTRRLLYISASGRRHYGHLVQLDRDSGEVLSDHKIDFTVIAAELIDGAVLLQSRGGDRYRYDLASHEVTPLSHYSMRYSCGLHPLHDPVVSVSPSHSLILEYGDIDDAPSRQKGGNFMLAVTDANHPEETLLVKEYPLEIDCAALSADQSQVLTCHKTPQGGYCLTLTALTGGAAEQHIELPLQQDHLLLGNAAPKVTKLHSLADQSVVVGFSDGQLLRVVPR</sequence>
<dbReference type="Gene3D" id="2.130.10.10">
    <property type="entry name" value="YVTN repeat-like/Quinoprotein amine dehydrogenase"/>
    <property type="match status" value="1"/>
</dbReference>
<dbReference type="InterPro" id="IPR015943">
    <property type="entry name" value="WD40/YVTN_repeat-like_dom_sf"/>
</dbReference>
<dbReference type="Proteomes" id="UP001595722">
    <property type="component" value="Unassembled WGS sequence"/>
</dbReference>
<name>A0ABV7VPC3_9GAMM</name>
<dbReference type="SUPFAM" id="SSF50969">
    <property type="entry name" value="YVTN repeat-like/Quinoprotein amine dehydrogenase"/>
    <property type="match status" value="2"/>
</dbReference>
<dbReference type="EMBL" id="JBHRYB010000003">
    <property type="protein sequence ID" value="MFC3679338.1"/>
    <property type="molecule type" value="Genomic_DNA"/>
</dbReference>
<dbReference type="InterPro" id="IPR011044">
    <property type="entry name" value="Quino_amine_DH_bsu"/>
</dbReference>
<proteinExistence type="predicted"/>
<accession>A0ABV7VPC3</accession>
<evidence type="ECO:0000313" key="2">
    <source>
        <dbReference type="Proteomes" id="UP001595722"/>
    </source>
</evidence>
<dbReference type="Gene3D" id="2.120.10.30">
    <property type="entry name" value="TolB, C-terminal domain"/>
    <property type="match status" value="1"/>
</dbReference>
<reference evidence="2" key="1">
    <citation type="journal article" date="2019" name="Int. J. Syst. Evol. Microbiol.">
        <title>The Global Catalogue of Microorganisms (GCM) 10K type strain sequencing project: providing services to taxonomists for standard genome sequencing and annotation.</title>
        <authorList>
            <consortium name="The Broad Institute Genomics Platform"/>
            <consortium name="The Broad Institute Genome Sequencing Center for Infectious Disease"/>
            <person name="Wu L."/>
            <person name="Ma J."/>
        </authorList>
    </citation>
    <scope>NUCLEOTIDE SEQUENCE [LARGE SCALE GENOMIC DNA]</scope>
    <source>
        <strain evidence="2">KCTC 42424</strain>
    </source>
</reference>
<dbReference type="SUPFAM" id="SSF69322">
    <property type="entry name" value="Tricorn protease domain 2"/>
    <property type="match status" value="1"/>
</dbReference>